<keyword evidence="1" id="KW-0732">Signal</keyword>
<gene>
    <name evidence="2" type="ORF">CROQUDRAFT_94700</name>
</gene>
<feature type="signal peptide" evidence="1">
    <location>
        <begin position="1"/>
        <end position="19"/>
    </location>
</feature>
<accession>A0A9P6TAM3</accession>
<evidence type="ECO:0000313" key="2">
    <source>
        <dbReference type="EMBL" id="KAG0144774.1"/>
    </source>
</evidence>
<evidence type="ECO:0000256" key="1">
    <source>
        <dbReference type="SAM" id="SignalP"/>
    </source>
</evidence>
<organism evidence="2 3">
    <name type="scientific">Cronartium quercuum f. sp. fusiforme G11</name>
    <dbReference type="NCBI Taxonomy" id="708437"/>
    <lineage>
        <taxon>Eukaryota</taxon>
        <taxon>Fungi</taxon>
        <taxon>Dikarya</taxon>
        <taxon>Basidiomycota</taxon>
        <taxon>Pucciniomycotina</taxon>
        <taxon>Pucciniomycetes</taxon>
        <taxon>Pucciniales</taxon>
        <taxon>Coleosporiaceae</taxon>
        <taxon>Cronartium</taxon>
    </lineage>
</organism>
<sequence length="133" mass="14314">MFTFKKLFIVLIASSYVRGQLSPMVAKCDTPGGQVINAFDCCRAIAQLSPDGKGQIVESTSTCTRNNFSCQIIMDVTKSRNVIVPISSATQAVEAILKQCNNGPGSVMIPRLSTRPNDPDVRITLKNGSGKYA</sequence>
<evidence type="ECO:0000313" key="3">
    <source>
        <dbReference type="Proteomes" id="UP000886653"/>
    </source>
</evidence>
<name>A0A9P6TAM3_9BASI</name>
<proteinExistence type="predicted"/>
<reference evidence="2" key="1">
    <citation type="submission" date="2013-11" db="EMBL/GenBank/DDBJ databases">
        <title>Genome sequence of the fusiform rust pathogen reveals effectors for host alternation and coevolution with pine.</title>
        <authorList>
            <consortium name="DOE Joint Genome Institute"/>
            <person name="Smith K."/>
            <person name="Pendleton A."/>
            <person name="Kubisiak T."/>
            <person name="Anderson C."/>
            <person name="Salamov A."/>
            <person name="Aerts A."/>
            <person name="Riley R."/>
            <person name="Clum A."/>
            <person name="Lindquist E."/>
            <person name="Ence D."/>
            <person name="Campbell M."/>
            <person name="Kronenberg Z."/>
            <person name="Feau N."/>
            <person name="Dhillon B."/>
            <person name="Hamelin R."/>
            <person name="Burleigh J."/>
            <person name="Smith J."/>
            <person name="Yandell M."/>
            <person name="Nelson C."/>
            <person name="Grigoriev I."/>
            <person name="Davis J."/>
        </authorList>
    </citation>
    <scope>NUCLEOTIDE SEQUENCE</scope>
    <source>
        <strain evidence="2">G11</strain>
    </source>
</reference>
<keyword evidence="3" id="KW-1185">Reference proteome</keyword>
<feature type="chain" id="PRO_5040234375" evidence="1">
    <location>
        <begin position="20"/>
        <end position="133"/>
    </location>
</feature>
<comment type="caution">
    <text evidence="2">The sequence shown here is derived from an EMBL/GenBank/DDBJ whole genome shotgun (WGS) entry which is preliminary data.</text>
</comment>
<protein>
    <submittedName>
        <fullName evidence="2">Uncharacterized protein</fullName>
    </submittedName>
</protein>
<dbReference type="Proteomes" id="UP000886653">
    <property type="component" value="Unassembled WGS sequence"/>
</dbReference>
<dbReference type="EMBL" id="MU167289">
    <property type="protein sequence ID" value="KAG0144774.1"/>
    <property type="molecule type" value="Genomic_DNA"/>
</dbReference>
<dbReference type="AlphaFoldDB" id="A0A9P6TAM3"/>